<evidence type="ECO:0000313" key="1">
    <source>
        <dbReference type="EMBL" id="KAJ4712947.1"/>
    </source>
</evidence>
<evidence type="ECO:0000313" key="2">
    <source>
        <dbReference type="Proteomes" id="UP001164539"/>
    </source>
</evidence>
<protein>
    <submittedName>
        <fullName evidence="1">Uncharacterized protein</fullName>
    </submittedName>
</protein>
<sequence>MAILPINNPELFPHSFLMAHMAFYATLSGVYLIFSSFLDSRRAIVATIGFTGCFHWAVSGGEPAALANLIHEAIFLISFSVIYERISPRAWLVSFLGSNLFFVVLICYIPLMLNYFFSGDIRFQDLFAAHLYLIGQVGFMRIVWVYSSVIGGNGNVSAGWVAFVGFVLVMEGWFFLREFETMELEKIHRGVMDDAKAYLDNF</sequence>
<comment type="caution">
    <text evidence="1">The sequence shown here is derived from an EMBL/GenBank/DDBJ whole genome shotgun (WGS) entry which is preliminary data.</text>
</comment>
<name>A0ACC1XPZ1_MELAZ</name>
<dbReference type="Proteomes" id="UP001164539">
    <property type="component" value="Chromosome 8"/>
</dbReference>
<organism evidence="1 2">
    <name type="scientific">Melia azedarach</name>
    <name type="common">Chinaberry tree</name>
    <dbReference type="NCBI Taxonomy" id="155640"/>
    <lineage>
        <taxon>Eukaryota</taxon>
        <taxon>Viridiplantae</taxon>
        <taxon>Streptophyta</taxon>
        <taxon>Embryophyta</taxon>
        <taxon>Tracheophyta</taxon>
        <taxon>Spermatophyta</taxon>
        <taxon>Magnoliopsida</taxon>
        <taxon>eudicotyledons</taxon>
        <taxon>Gunneridae</taxon>
        <taxon>Pentapetalae</taxon>
        <taxon>rosids</taxon>
        <taxon>malvids</taxon>
        <taxon>Sapindales</taxon>
        <taxon>Meliaceae</taxon>
        <taxon>Melia</taxon>
    </lineage>
</organism>
<dbReference type="EMBL" id="CM051401">
    <property type="protein sequence ID" value="KAJ4712947.1"/>
    <property type="molecule type" value="Genomic_DNA"/>
</dbReference>
<keyword evidence="2" id="KW-1185">Reference proteome</keyword>
<gene>
    <name evidence="1" type="ORF">OWV82_015109</name>
</gene>
<proteinExistence type="predicted"/>
<accession>A0ACC1XPZ1</accession>
<reference evidence="1 2" key="1">
    <citation type="journal article" date="2023" name="Science">
        <title>Complex scaffold remodeling in plant triterpene biosynthesis.</title>
        <authorList>
            <person name="De La Pena R."/>
            <person name="Hodgson H."/>
            <person name="Liu J.C."/>
            <person name="Stephenson M.J."/>
            <person name="Martin A.C."/>
            <person name="Owen C."/>
            <person name="Harkess A."/>
            <person name="Leebens-Mack J."/>
            <person name="Jimenez L.E."/>
            <person name="Osbourn A."/>
            <person name="Sattely E.S."/>
        </authorList>
    </citation>
    <scope>NUCLEOTIDE SEQUENCE [LARGE SCALE GENOMIC DNA]</scope>
    <source>
        <strain evidence="2">cv. JPN11</strain>
        <tissue evidence="1">Leaf</tissue>
    </source>
</reference>